<evidence type="ECO:0000313" key="1">
    <source>
        <dbReference type="EMBL" id="AMF96730.1"/>
    </source>
</evidence>
<dbReference type="RefSeq" id="WP_061065174.1">
    <property type="nucleotide sequence ID" value="NZ_CP014038.2"/>
</dbReference>
<dbReference type="EMBL" id="CP014038">
    <property type="protein sequence ID" value="AMF96730.1"/>
    <property type="molecule type" value="Genomic_DNA"/>
</dbReference>
<keyword evidence="2" id="KW-1185">Reference proteome</keyword>
<evidence type="ECO:0000313" key="2">
    <source>
        <dbReference type="Proteomes" id="UP000067422"/>
    </source>
</evidence>
<accession>A0ABM5XU53</accession>
<sequence>MSIDLSVGLSIWGAVVSTGLALLKIKEVYNNRFKVGTSYVFRSDAEYGNEISIQNLSNTPVLLNYMEVYYRPKGLFSWFKAPKQLWSPEDEMLNDRIEPHSEITFPFFHGDHFTWANRKIYVRLYFAGKKAFEKRVDK</sequence>
<protein>
    <submittedName>
        <fullName evidence="1">Uncharacterized protein</fullName>
    </submittedName>
</protein>
<gene>
    <name evidence="1" type="ORF">AL538_02770</name>
</gene>
<reference evidence="1" key="1">
    <citation type="submission" date="2018-01" db="EMBL/GenBank/DDBJ databases">
        <title>FDA dAtabase for Regulatory Grade micrObial Sequences (FDA-ARGOS): Supporting development and validation of Infectious Disease Dx tests.</title>
        <authorList>
            <person name="Hoffmann M."/>
            <person name="Allard M."/>
            <person name="Evans P."/>
            <person name="Brown E."/>
            <person name="Tallon L."/>
            <person name="Sadzewicz L."/>
            <person name="Sengamalay N."/>
            <person name="Ott S."/>
            <person name="Godinez A."/>
            <person name="Nagaraj S."/>
            <person name="Vyas G."/>
            <person name="Aluvathingal J."/>
            <person name="Nadendla S."/>
            <person name="Geyer C."/>
            <person name="Sichtig H."/>
        </authorList>
    </citation>
    <scope>NUCLEOTIDE SEQUENCE</scope>
    <source>
        <strain evidence="1">FDAARGOS_107</strain>
    </source>
</reference>
<name>A0ABM5XU53_VIBHA</name>
<dbReference type="Proteomes" id="UP000067422">
    <property type="component" value="Chromosome 1"/>
</dbReference>
<organism evidence="1 2">
    <name type="scientific">Vibrio harveyi</name>
    <name type="common">Beneckea harveyi</name>
    <dbReference type="NCBI Taxonomy" id="669"/>
    <lineage>
        <taxon>Bacteria</taxon>
        <taxon>Pseudomonadati</taxon>
        <taxon>Pseudomonadota</taxon>
        <taxon>Gammaproteobacteria</taxon>
        <taxon>Vibrionales</taxon>
        <taxon>Vibrionaceae</taxon>
        <taxon>Vibrio</taxon>
    </lineage>
</organism>
<proteinExistence type="predicted"/>